<dbReference type="GO" id="GO:0005576">
    <property type="term" value="C:extracellular region"/>
    <property type="evidence" value="ECO:0007669"/>
    <property type="project" value="UniProtKB-SubCell"/>
</dbReference>
<dbReference type="Pfam" id="PF02950">
    <property type="entry name" value="Conotoxin"/>
    <property type="match status" value="1"/>
</dbReference>
<dbReference type="GO" id="GO:0008200">
    <property type="term" value="F:ion channel inhibitor activity"/>
    <property type="evidence" value="ECO:0007669"/>
    <property type="project" value="InterPro"/>
</dbReference>
<keyword evidence="4" id="KW-0732">Signal</keyword>
<evidence type="ECO:0000256" key="2">
    <source>
        <dbReference type="ARBA" id="ARBA00022525"/>
    </source>
</evidence>
<reference evidence="5" key="1">
    <citation type="submission" date="2012-04" db="EMBL/GenBank/DDBJ databases">
        <authorList>
            <person name="Wu C."/>
            <person name="Liu Z."/>
            <person name="Dai Q."/>
        </authorList>
    </citation>
    <scope>NUCLEOTIDE SEQUENCE</scope>
</reference>
<sequence length="92" mass="10701">MKLTCMVIVTMLFLMACQLITADYSRERREYSDVRSSDKIQDSEDSKLTKRCTEEGEACEPEDHDCCSERCHETDHVCSPSVEVFELSRRKE</sequence>
<evidence type="ECO:0000256" key="4">
    <source>
        <dbReference type="SAM" id="SignalP"/>
    </source>
</evidence>
<feature type="region of interest" description="Disordered" evidence="3">
    <location>
        <begin position="27"/>
        <end position="46"/>
    </location>
</feature>
<dbReference type="EMBL" id="JX000436">
    <property type="protein sequence ID" value="AGG19138.1"/>
    <property type="molecule type" value="mRNA"/>
</dbReference>
<dbReference type="AlphaFoldDB" id="M9PQG7"/>
<protein>
    <submittedName>
        <fullName evidence="5">Conotoxin Di6.3</fullName>
    </submittedName>
</protein>
<evidence type="ECO:0000256" key="3">
    <source>
        <dbReference type="SAM" id="MobiDB-lite"/>
    </source>
</evidence>
<accession>M9PQG7</accession>
<feature type="signal peptide" evidence="4">
    <location>
        <begin position="1"/>
        <end position="22"/>
    </location>
</feature>
<dbReference type="InterPro" id="IPR004214">
    <property type="entry name" value="Conotoxin"/>
</dbReference>
<dbReference type="PROSITE" id="PS51257">
    <property type="entry name" value="PROKAR_LIPOPROTEIN"/>
    <property type="match status" value="1"/>
</dbReference>
<comment type="subcellular location">
    <subcellularLocation>
        <location evidence="1">Secreted</location>
    </subcellularLocation>
</comment>
<evidence type="ECO:0000313" key="5">
    <source>
        <dbReference type="EMBL" id="AGG19138.1"/>
    </source>
</evidence>
<name>M9PQG7_CONDI</name>
<keyword evidence="2" id="KW-0964">Secreted</keyword>
<feature type="chain" id="PRO_5004101939" evidence="4">
    <location>
        <begin position="23"/>
        <end position="92"/>
    </location>
</feature>
<proteinExistence type="evidence at transcript level"/>
<organism evidence="5">
    <name type="scientific">Conus distans</name>
    <name type="common">Distant cone</name>
    <dbReference type="NCBI Taxonomy" id="72281"/>
    <lineage>
        <taxon>Eukaryota</taxon>
        <taxon>Metazoa</taxon>
        <taxon>Spiralia</taxon>
        <taxon>Lophotrochozoa</taxon>
        <taxon>Mollusca</taxon>
        <taxon>Gastropoda</taxon>
        <taxon>Caenogastropoda</taxon>
        <taxon>Neogastropoda</taxon>
        <taxon>Conoidea</taxon>
        <taxon>Conidae</taxon>
        <taxon>Conus</taxon>
        <taxon>Fraterconus</taxon>
    </lineage>
</organism>
<evidence type="ECO:0000256" key="1">
    <source>
        <dbReference type="ARBA" id="ARBA00004613"/>
    </source>
</evidence>